<keyword evidence="4" id="KW-1185">Reference proteome</keyword>
<evidence type="ECO:0000313" key="4">
    <source>
        <dbReference type="Proteomes" id="UP000217177"/>
    </source>
</evidence>
<feature type="domain" description="DUF305" evidence="2">
    <location>
        <begin position="37"/>
        <end position="176"/>
    </location>
</feature>
<evidence type="ECO:0000259" key="2">
    <source>
        <dbReference type="Pfam" id="PF03713"/>
    </source>
</evidence>
<feature type="signal peptide" evidence="1">
    <location>
        <begin position="1"/>
        <end position="23"/>
    </location>
</feature>
<feature type="chain" id="PRO_5045980254" evidence="1">
    <location>
        <begin position="24"/>
        <end position="180"/>
    </location>
</feature>
<gene>
    <name evidence="3" type="ORF">A1sIA79_01340</name>
</gene>
<dbReference type="PANTHER" id="PTHR36933">
    <property type="entry name" value="SLL0788 PROTEIN"/>
    <property type="match status" value="1"/>
</dbReference>
<dbReference type="InterPro" id="IPR012347">
    <property type="entry name" value="Ferritin-like"/>
</dbReference>
<sequence>MFKKIVFLLTVISLPFFIQPASASSHAKSLKNLGMNEIMFAQRMAPHHQQAIEMSKMALKNSASPEVKNLAKAIISAQSKEMAQLKYWLTATKSSMTMDHDMGMSGMLPESSMTTLKKLKGGKFDTAFLQSMIAHHEGALEMVSMLDGTKNSEAKKIAVGIRSGQSAEITLMKKLLAKSK</sequence>
<proteinExistence type="predicted"/>
<dbReference type="PANTHER" id="PTHR36933:SF1">
    <property type="entry name" value="SLL0788 PROTEIN"/>
    <property type="match status" value="1"/>
</dbReference>
<name>A0ABN5BAN7_9ACTN</name>
<protein>
    <submittedName>
        <fullName evidence="3">DUF305 domain-containing protein</fullName>
    </submittedName>
</protein>
<reference evidence="3 4" key="1">
    <citation type="submission" date="2016-07" db="EMBL/GenBank/DDBJ databases">
        <title>High microdiversification within the ubiquitous acI lineage of Actinobacteria.</title>
        <authorList>
            <person name="Neuenschwander S.M."/>
            <person name="Salcher M."/>
            <person name="Ghai R."/>
            <person name="Pernthaler J."/>
        </authorList>
    </citation>
    <scope>NUCLEOTIDE SEQUENCE [LARGE SCALE GENOMIC DNA]</scope>
    <source>
        <strain evidence="3">MMS-IA-79</strain>
    </source>
</reference>
<dbReference type="InterPro" id="IPR005183">
    <property type="entry name" value="DUF305_CopM-like"/>
</dbReference>
<organism evidence="3 4">
    <name type="scientific">Candidatus Planktophila versatilis</name>
    <dbReference type="NCBI Taxonomy" id="1884905"/>
    <lineage>
        <taxon>Bacteria</taxon>
        <taxon>Bacillati</taxon>
        <taxon>Actinomycetota</taxon>
        <taxon>Actinomycetes</taxon>
        <taxon>Candidatus Nanopelagicales</taxon>
        <taxon>Candidatus Nanopelagicaceae</taxon>
        <taxon>Candidatus Planktophila</taxon>
    </lineage>
</organism>
<accession>A0ABN5BAN7</accession>
<dbReference type="Proteomes" id="UP000217177">
    <property type="component" value="Chromosome"/>
</dbReference>
<dbReference type="Gene3D" id="1.20.1260.10">
    <property type="match status" value="1"/>
</dbReference>
<dbReference type="Pfam" id="PF03713">
    <property type="entry name" value="DUF305"/>
    <property type="match status" value="1"/>
</dbReference>
<evidence type="ECO:0000313" key="3">
    <source>
        <dbReference type="EMBL" id="ASY16903.1"/>
    </source>
</evidence>
<dbReference type="EMBL" id="CP016774">
    <property type="protein sequence ID" value="ASY16903.1"/>
    <property type="molecule type" value="Genomic_DNA"/>
</dbReference>
<dbReference type="RefSeq" id="WP_095674457.1">
    <property type="nucleotide sequence ID" value="NZ_CP016774.1"/>
</dbReference>
<evidence type="ECO:0000256" key="1">
    <source>
        <dbReference type="SAM" id="SignalP"/>
    </source>
</evidence>
<keyword evidence="1" id="KW-0732">Signal</keyword>